<proteinExistence type="predicted"/>
<dbReference type="EMBL" id="CP054929">
    <property type="protein sequence ID" value="QKW50207.1"/>
    <property type="molecule type" value="Genomic_DNA"/>
</dbReference>
<dbReference type="Pfam" id="PF06262">
    <property type="entry name" value="Zincin_1"/>
    <property type="match status" value="1"/>
</dbReference>
<dbReference type="AlphaFoldDB" id="A0A7H8N6Q7"/>
<feature type="compositionally biased region" description="Low complexity" evidence="1">
    <location>
        <begin position="50"/>
        <end position="61"/>
    </location>
</feature>
<feature type="region of interest" description="Disordered" evidence="1">
    <location>
        <begin position="1"/>
        <end position="89"/>
    </location>
</feature>
<keyword evidence="3" id="KW-1185">Reference proteome</keyword>
<organism evidence="2 3">
    <name type="scientific">Streptomyces buecherae</name>
    <dbReference type="NCBI Taxonomy" id="2763006"/>
    <lineage>
        <taxon>Bacteria</taxon>
        <taxon>Bacillati</taxon>
        <taxon>Actinomycetota</taxon>
        <taxon>Actinomycetes</taxon>
        <taxon>Kitasatosporales</taxon>
        <taxon>Streptomycetaceae</taxon>
        <taxon>Streptomyces</taxon>
    </lineage>
</organism>
<evidence type="ECO:0000313" key="2">
    <source>
        <dbReference type="EMBL" id="QKW50207.1"/>
    </source>
</evidence>
<feature type="compositionally biased region" description="Low complexity" evidence="1">
    <location>
        <begin position="19"/>
        <end position="43"/>
    </location>
</feature>
<dbReference type="InterPro" id="IPR010428">
    <property type="entry name" value="Zincin_1"/>
</dbReference>
<accession>A0A7H8N6Q7</accession>
<dbReference type="CDD" id="cd12954">
    <property type="entry name" value="MMP_TTHA0227_like_1"/>
    <property type="match status" value="1"/>
</dbReference>
<dbReference type="Proteomes" id="UP000509303">
    <property type="component" value="Chromosome"/>
</dbReference>
<dbReference type="InterPro" id="IPR038555">
    <property type="entry name" value="Zincin_1_sf"/>
</dbReference>
<dbReference type="Gene3D" id="3.30.2010.20">
    <property type="match status" value="1"/>
</dbReference>
<protein>
    <submittedName>
        <fullName evidence="2">Metallopeptidase family protein</fullName>
    </submittedName>
</protein>
<feature type="compositionally biased region" description="Pro residues" evidence="1">
    <location>
        <begin position="1"/>
        <end position="18"/>
    </location>
</feature>
<dbReference type="SUPFAM" id="SSF55486">
    <property type="entry name" value="Metalloproteases ('zincins'), catalytic domain"/>
    <property type="match status" value="1"/>
</dbReference>
<feature type="compositionally biased region" description="Basic residues" evidence="1">
    <location>
        <begin position="66"/>
        <end position="76"/>
    </location>
</feature>
<evidence type="ECO:0000256" key="1">
    <source>
        <dbReference type="SAM" id="MobiDB-lite"/>
    </source>
</evidence>
<name>A0A7H8N6Q7_9ACTN</name>
<reference evidence="2 3" key="1">
    <citation type="submission" date="2020-06" db="EMBL/GenBank/DDBJ databases">
        <title>Genome mining for natural products.</title>
        <authorList>
            <person name="Zhang B."/>
            <person name="Shi J."/>
            <person name="Ge H."/>
        </authorList>
    </citation>
    <scope>NUCLEOTIDE SEQUENCE [LARGE SCALE GENOMIC DNA]</scope>
    <source>
        <strain evidence="2 3">NA00687</strain>
    </source>
</reference>
<evidence type="ECO:0000313" key="3">
    <source>
        <dbReference type="Proteomes" id="UP000509303"/>
    </source>
</evidence>
<gene>
    <name evidence="2" type="ORF">HUT08_12400</name>
</gene>
<sequence>MDTPVPPPPGAGGTPTPPSAGDAARGPADARDAGAASADAGGPRARDGAARATGGTGDTPAPAGPRPRRRDRHGRGMRGPIAPPQVPLSISRADAFDDLVHDSAERLGRRWPQLSGVDFSVRDVPGVEAGAGDGLGPGAWSDDAVPLGRFIAGEGERPARIVVFRRPIEIRTKSRDERALLVHEVVVEQVAELLGLAPESVDPRYGQD</sequence>